<feature type="transmembrane region" description="Helical" evidence="8">
    <location>
        <begin position="128"/>
        <end position="145"/>
    </location>
</feature>
<evidence type="ECO:0000256" key="5">
    <source>
        <dbReference type="ARBA" id="ARBA00022692"/>
    </source>
</evidence>
<feature type="non-terminal residue" evidence="9">
    <location>
        <position position="1"/>
    </location>
</feature>
<evidence type="ECO:0000256" key="8">
    <source>
        <dbReference type="SAM" id="Phobius"/>
    </source>
</evidence>
<feature type="transmembrane region" description="Helical" evidence="8">
    <location>
        <begin position="157"/>
        <end position="177"/>
    </location>
</feature>
<dbReference type="Pfam" id="PF03222">
    <property type="entry name" value="Trp_Tyr_perm"/>
    <property type="match status" value="1"/>
</dbReference>
<evidence type="ECO:0000256" key="3">
    <source>
        <dbReference type="ARBA" id="ARBA00022475"/>
    </source>
</evidence>
<feature type="transmembrane region" description="Helical" evidence="8">
    <location>
        <begin position="101"/>
        <end position="122"/>
    </location>
</feature>
<dbReference type="AlphaFoldDB" id="A0AAE0FHS7"/>
<dbReference type="PANTHER" id="PTHR32195">
    <property type="entry name" value="OS07G0662800 PROTEIN"/>
    <property type="match status" value="1"/>
</dbReference>
<organism evidence="9 10">
    <name type="scientific">Cymbomonas tetramitiformis</name>
    <dbReference type="NCBI Taxonomy" id="36881"/>
    <lineage>
        <taxon>Eukaryota</taxon>
        <taxon>Viridiplantae</taxon>
        <taxon>Chlorophyta</taxon>
        <taxon>Pyramimonadophyceae</taxon>
        <taxon>Pyramimonadales</taxon>
        <taxon>Pyramimonadaceae</taxon>
        <taxon>Cymbomonas</taxon>
    </lineage>
</organism>
<proteinExistence type="predicted"/>
<keyword evidence="4" id="KW-0997">Cell inner membrane</keyword>
<dbReference type="GO" id="GO:0005886">
    <property type="term" value="C:plasma membrane"/>
    <property type="evidence" value="ECO:0007669"/>
    <property type="project" value="UniProtKB-SubCell"/>
</dbReference>
<evidence type="ECO:0000256" key="1">
    <source>
        <dbReference type="ARBA" id="ARBA00004429"/>
    </source>
</evidence>
<keyword evidence="6 8" id="KW-1133">Transmembrane helix</keyword>
<evidence type="ECO:0000256" key="6">
    <source>
        <dbReference type="ARBA" id="ARBA00022989"/>
    </source>
</evidence>
<keyword evidence="2" id="KW-0813">Transport</keyword>
<accession>A0AAE0FHS7</accession>
<protein>
    <recommendedName>
        <fullName evidence="11">Tyrosine transporter</fullName>
    </recommendedName>
</protein>
<feature type="transmembrane region" description="Helical" evidence="8">
    <location>
        <begin position="60"/>
        <end position="81"/>
    </location>
</feature>
<evidence type="ECO:0000256" key="4">
    <source>
        <dbReference type="ARBA" id="ARBA00022519"/>
    </source>
</evidence>
<keyword evidence="5 8" id="KW-0812">Transmembrane</keyword>
<keyword evidence="10" id="KW-1185">Reference proteome</keyword>
<evidence type="ECO:0008006" key="11">
    <source>
        <dbReference type="Google" id="ProtNLM"/>
    </source>
</evidence>
<gene>
    <name evidence="9" type="ORF">CYMTET_31117</name>
</gene>
<keyword evidence="7 8" id="KW-0472">Membrane</keyword>
<evidence type="ECO:0000256" key="7">
    <source>
        <dbReference type="ARBA" id="ARBA00023136"/>
    </source>
</evidence>
<dbReference type="EMBL" id="LGRX02018378">
    <property type="protein sequence ID" value="KAK3259902.1"/>
    <property type="molecule type" value="Genomic_DNA"/>
</dbReference>
<dbReference type="PANTHER" id="PTHR32195:SF26">
    <property type="entry name" value="TRYPTOPHAN OR TYROSINE TRANSPORTER PROTEIN"/>
    <property type="match status" value="1"/>
</dbReference>
<evidence type="ECO:0000256" key="2">
    <source>
        <dbReference type="ARBA" id="ARBA00022448"/>
    </source>
</evidence>
<dbReference type="Proteomes" id="UP001190700">
    <property type="component" value="Unassembled WGS sequence"/>
</dbReference>
<comment type="caution">
    <text evidence="9">The sequence shown here is derived from an EMBL/GenBank/DDBJ whole genome shotgun (WGS) entry which is preliminary data.</text>
</comment>
<dbReference type="GO" id="GO:0003333">
    <property type="term" value="P:amino acid transmembrane transport"/>
    <property type="evidence" value="ECO:0007669"/>
    <property type="project" value="InterPro"/>
</dbReference>
<sequence length="180" mass="18990">AQQVVKAILFGSLIPLILYIVWQLVILGTISPGTSLNSATAIIDALSASAGPTVTKCVEVFSFFAIVTSFLGVCLGCVDFLKELMYGADAEQTPGGQLTAISIALLPCLAVAIASPTIFYPALEFSGTFRLILFGIFPALMVWVGRSQGRTQWMPGGFLLLATVIATASGVIGIEIFKRI</sequence>
<feature type="transmembrane region" description="Helical" evidence="8">
    <location>
        <begin position="7"/>
        <end position="30"/>
    </location>
</feature>
<evidence type="ECO:0000313" key="10">
    <source>
        <dbReference type="Proteomes" id="UP001190700"/>
    </source>
</evidence>
<evidence type="ECO:0000313" key="9">
    <source>
        <dbReference type="EMBL" id="KAK3259902.1"/>
    </source>
</evidence>
<dbReference type="InterPro" id="IPR018227">
    <property type="entry name" value="Amino_acid_transport_2"/>
</dbReference>
<reference evidence="9 10" key="1">
    <citation type="journal article" date="2015" name="Genome Biol. Evol.">
        <title>Comparative Genomics of a Bacterivorous Green Alga Reveals Evolutionary Causalities and Consequences of Phago-Mixotrophic Mode of Nutrition.</title>
        <authorList>
            <person name="Burns J.A."/>
            <person name="Paasch A."/>
            <person name="Narechania A."/>
            <person name="Kim E."/>
        </authorList>
    </citation>
    <scope>NUCLEOTIDE SEQUENCE [LARGE SCALE GENOMIC DNA]</scope>
    <source>
        <strain evidence="9 10">PLY_AMNH</strain>
    </source>
</reference>
<name>A0AAE0FHS7_9CHLO</name>
<keyword evidence="3" id="KW-1003">Cell membrane</keyword>
<comment type="subcellular location">
    <subcellularLocation>
        <location evidence="1">Cell inner membrane</location>
        <topology evidence="1">Multi-pass membrane protein</topology>
    </subcellularLocation>
</comment>